<name>A0A6M8HLN1_9PROT</name>
<keyword evidence="16" id="KW-1185">Reference proteome</keyword>
<keyword evidence="11 12" id="KW-0472">Membrane</keyword>
<dbReference type="InterPro" id="IPR029787">
    <property type="entry name" value="Nucleotide_cyclase"/>
</dbReference>
<dbReference type="PROSITE" id="PS50887">
    <property type="entry name" value="GGDEF"/>
    <property type="match status" value="1"/>
</dbReference>
<keyword evidence="4" id="KW-0808">Transferase</keyword>
<accession>A0A6M8HLN1</accession>
<keyword evidence="7" id="KW-0418">Kinase</keyword>
<dbReference type="PANTHER" id="PTHR44757:SF2">
    <property type="entry name" value="BIOFILM ARCHITECTURE MAINTENANCE PROTEIN MBAA"/>
    <property type="match status" value="1"/>
</dbReference>
<dbReference type="InterPro" id="IPR001633">
    <property type="entry name" value="EAL_dom"/>
</dbReference>
<dbReference type="InterPro" id="IPR043128">
    <property type="entry name" value="Rev_trsase/Diguanyl_cyclase"/>
</dbReference>
<dbReference type="InterPro" id="IPR029151">
    <property type="entry name" value="Sensor-like_sf"/>
</dbReference>
<gene>
    <name evidence="15" type="ORF">HN018_03705</name>
</gene>
<evidence type="ECO:0000313" key="15">
    <source>
        <dbReference type="EMBL" id="QKE89259.1"/>
    </source>
</evidence>
<feature type="transmembrane region" description="Helical" evidence="12">
    <location>
        <begin position="199"/>
        <end position="218"/>
    </location>
</feature>
<evidence type="ECO:0000256" key="7">
    <source>
        <dbReference type="ARBA" id="ARBA00022777"/>
    </source>
</evidence>
<dbReference type="AlphaFoldDB" id="A0A6M8HLN1"/>
<dbReference type="InterPro" id="IPR033463">
    <property type="entry name" value="sCache_3"/>
</dbReference>
<feature type="domain" description="GGDEF" evidence="14">
    <location>
        <begin position="393"/>
        <end position="526"/>
    </location>
</feature>
<dbReference type="Gene3D" id="3.30.70.270">
    <property type="match status" value="1"/>
</dbReference>
<dbReference type="CDD" id="cd01948">
    <property type="entry name" value="EAL"/>
    <property type="match status" value="1"/>
</dbReference>
<dbReference type="InterPro" id="IPR000160">
    <property type="entry name" value="GGDEF_dom"/>
</dbReference>
<keyword evidence="3" id="KW-0597">Phosphoprotein</keyword>
<dbReference type="Pfam" id="PF12860">
    <property type="entry name" value="PAS_7"/>
    <property type="match status" value="1"/>
</dbReference>
<dbReference type="GO" id="GO:0005886">
    <property type="term" value="C:plasma membrane"/>
    <property type="evidence" value="ECO:0007669"/>
    <property type="project" value="UniProtKB-SubCell"/>
</dbReference>
<evidence type="ECO:0000256" key="6">
    <source>
        <dbReference type="ARBA" id="ARBA00022741"/>
    </source>
</evidence>
<dbReference type="SMART" id="SM00052">
    <property type="entry name" value="EAL"/>
    <property type="match status" value="1"/>
</dbReference>
<organism evidence="15 16">
    <name type="scientific">Lichenicola cladoniae</name>
    <dbReference type="NCBI Taxonomy" id="1484109"/>
    <lineage>
        <taxon>Bacteria</taxon>
        <taxon>Pseudomonadati</taxon>
        <taxon>Pseudomonadota</taxon>
        <taxon>Alphaproteobacteria</taxon>
        <taxon>Acetobacterales</taxon>
        <taxon>Acetobacteraceae</taxon>
        <taxon>Lichenicola</taxon>
    </lineage>
</organism>
<feature type="domain" description="EAL" evidence="13">
    <location>
        <begin position="535"/>
        <end position="785"/>
    </location>
</feature>
<keyword evidence="2" id="KW-1003">Cell membrane</keyword>
<keyword evidence="8" id="KW-0067">ATP-binding</keyword>
<protein>
    <submittedName>
        <fullName evidence="15">EAL domain-containing protein</fullName>
    </submittedName>
</protein>
<evidence type="ECO:0000256" key="8">
    <source>
        <dbReference type="ARBA" id="ARBA00022840"/>
    </source>
</evidence>
<dbReference type="EMBL" id="CP053708">
    <property type="protein sequence ID" value="QKE89259.1"/>
    <property type="molecule type" value="Genomic_DNA"/>
</dbReference>
<dbReference type="GO" id="GO:0005524">
    <property type="term" value="F:ATP binding"/>
    <property type="evidence" value="ECO:0007669"/>
    <property type="project" value="UniProtKB-KW"/>
</dbReference>
<evidence type="ECO:0000256" key="5">
    <source>
        <dbReference type="ARBA" id="ARBA00022692"/>
    </source>
</evidence>
<dbReference type="KEGG" id="lck:HN018_03705"/>
<dbReference type="Pfam" id="PF00990">
    <property type="entry name" value="GGDEF"/>
    <property type="match status" value="1"/>
</dbReference>
<evidence type="ECO:0000313" key="16">
    <source>
        <dbReference type="Proteomes" id="UP000500767"/>
    </source>
</evidence>
<dbReference type="SUPFAM" id="SSF55073">
    <property type="entry name" value="Nucleotide cyclase"/>
    <property type="match status" value="1"/>
</dbReference>
<dbReference type="RefSeq" id="WP_171837760.1">
    <property type="nucleotide sequence ID" value="NZ_CP053708.1"/>
</dbReference>
<evidence type="ECO:0000256" key="3">
    <source>
        <dbReference type="ARBA" id="ARBA00022553"/>
    </source>
</evidence>
<evidence type="ECO:0000256" key="11">
    <source>
        <dbReference type="ARBA" id="ARBA00023136"/>
    </source>
</evidence>
<keyword evidence="10" id="KW-0902">Two-component regulatory system</keyword>
<dbReference type="PANTHER" id="PTHR44757">
    <property type="entry name" value="DIGUANYLATE CYCLASE DGCP"/>
    <property type="match status" value="1"/>
</dbReference>
<evidence type="ECO:0000256" key="12">
    <source>
        <dbReference type="SAM" id="Phobius"/>
    </source>
</evidence>
<evidence type="ECO:0000256" key="1">
    <source>
        <dbReference type="ARBA" id="ARBA00004651"/>
    </source>
</evidence>
<dbReference type="PROSITE" id="PS50883">
    <property type="entry name" value="EAL"/>
    <property type="match status" value="1"/>
</dbReference>
<proteinExistence type="predicted"/>
<dbReference type="Pfam" id="PF00563">
    <property type="entry name" value="EAL"/>
    <property type="match status" value="1"/>
</dbReference>
<keyword evidence="9 12" id="KW-1133">Transmembrane helix</keyword>
<dbReference type="SUPFAM" id="SSF141868">
    <property type="entry name" value="EAL domain-like"/>
    <property type="match status" value="1"/>
</dbReference>
<comment type="subcellular location">
    <subcellularLocation>
        <location evidence="1">Cell membrane</location>
        <topology evidence="1">Multi-pass membrane protein</topology>
    </subcellularLocation>
</comment>
<dbReference type="NCBIfam" id="TIGR00254">
    <property type="entry name" value="GGDEF"/>
    <property type="match status" value="1"/>
</dbReference>
<dbReference type="Pfam" id="PF17202">
    <property type="entry name" value="sCache_3_3"/>
    <property type="match status" value="1"/>
</dbReference>
<evidence type="ECO:0000256" key="10">
    <source>
        <dbReference type="ARBA" id="ARBA00023012"/>
    </source>
</evidence>
<sequence length="803" mass="87869">MKSKLRQKVRFIFRALVKLHPSSMLVAFGLISLVIMSLMSLAVTRVVLGDGVDNRAMDRLGRNIAIIQQDLHYYGAVRLKDQYLVAGDVVLDANEAFVDKMSSMLGGDIAIFRGNVQIATTIRRNGQRAVGTSLAPGPIHDAIFKHNQAYRGRENVAGTDYYVAYDPLRAPDGRVIGAVFSGLSRFAFRDLVVKLQRNIAFASVALLILTTFAFISIARPLKREIDDRESSLKRLADRFDVALENISDGLCLYSSDHRLIVSNARYATMYGIESTHIVPGMTLAEVFALRESAGSLAIGYDAEAALTSHRHLFAGNRSSKFVVRTEQGRILAVHHQCLASGGWVATHSDVTLQMRDQERMRFLALHDPLTGLANRTAFNSAMLACLERLGQVSSFALFLIDLDRFKEINDAFGHSAGDAVLREVSVRLRHLAPDAGVIARLAGDEFTLLMESASELGSPPLIAQHIVAALTSPFIFESTTILIGASIGITVVVNALLTPDEIFRQADLALYKAKARGRGVFEVFRPELAVAEQRHKELKAELLVALDNDEFILYYQPQYEVASGALLGFEALIRWQHPSRGLLDPGYFIAVAEETGLIVRLGAWVIGEACRAANSWGGDIRVAVNVSAVQLCQKSFVADTIVALEEIGFRPDLLEVEVTETVLLEDTPEIVNALTALRRAGVRVALDDFGTGYSSLLYLRRLPFDSIKIDQAFVGDLETSPDAASIVATIIQLARSFRATTIAEGVEEPGQLAQLRSLGCDIAQGFHFSRPLPLEAALQLIAAGSCHAKGELVRKTPLHLRLI</sequence>
<dbReference type="GO" id="GO:0016301">
    <property type="term" value="F:kinase activity"/>
    <property type="evidence" value="ECO:0007669"/>
    <property type="project" value="UniProtKB-KW"/>
</dbReference>
<evidence type="ECO:0000256" key="9">
    <source>
        <dbReference type="ARBA" id="ARBA00022989"/>
    </source>
</evidence>
<evidence type="ECO:0000256" key="2">
    <source>
        <dbReference type="ARBA" id="ARBA00022475"/>
    </source>
</evidence>
<dbReference type="InterPro" id="IPR035919">
    <property type="entry name" value="EAL_sf"/>
</dbReference>
<evidence type="ECO:0000256" key="4">
    <source>
        <dbReference type="ARBA" id="ARBA00022679"/>
    </source>
</evidence>
<dbReference type="Gene3D" id="3.30.450.20">
    <property type="entry name" value="PAS domain"/>
    <property type="match status" value="1"/>
</dbReference>
<dbReference type="GO" id="GO:0000160">
    <property type="term" value="P:phosphorelay signal transduction system"/>
    <property type="evidence" value="ECO:0007669"/>
    <property type="project" value="UniProtKB-KW"/>
</dbReference>
<keyword evidence="6" id="KW-0547">Nucleotide-binding</keyword>
<dbReference type="CDD" id="cd01949">
    <property type="entry name" value="GGDEF"/>
    <property type="match status" value="1"/>
</dbReference>
<evidence type="ECO:0000259" key="13">
    <source>
        <dbReference type="PROSITE" id="PS50883"/>
    </source>
</evidence>
<dbReference type="InterPro" id="IPR035965">
    <property type="entry name" value="PAS-like_dom_sf"/>
</dbReference>
<dbReference type="SUPFAM" id="SSF103190">
    <property type="entry name" value="Sensory domain-like"/>
    <property type="match status" value="1"/>
</dbReference>
<dbReference type="Proteomes" id="UP000500767">
    <property type="component" value="Chromosome"/>
</dbReference>
<evidence type="ECO:0000259" key="14">
    <source>
        <dbReference type="PROSITE" id="PS50887"/>
    </source>
</evidence>
<dbReference type="SUPFAM" id="SSF55785">
    <property type="entry name" value="PYP-like sensor domain (PAS domain)"/>
    <property type="match status" value="1"/>
</dbReference>
<keyword evidence="5 12" id="KW-0812">Transmembrane</keyword>
<dbReference type="InterPro" id="IPR052155">
    <property type="entry name" value="Biofilm_reg_signaling"/>
</dbReference>
<dbReference type="SMART" id="SM00267">
    <property type="entry name" value="GGDEF"/>
    <property type="match status" value="1"/>
</dbReference>
<reference evidence="15 16" key="1">
    <citation type="journal article" date="2014" name="World J. Microbiol. Biotechnol.">
        <title>Biodiversity and physiological characteristics of Antarctic and Arctic lichens-associated bacteria.</title>
        <authorList>
            <person name="Lee Y.M."/>
            <person name="Kim E.H."/>
            <person name="Lee H.K."/>
            <person name="Hong S.G."/>
        </authorList>
    </citation>
    <scope>NUCLEOTIDE SEQUENCE [LARGE SCALE GENOMIC DNA]</scope>
    <source>
        <strain evidence="15 16">PAMC 26569</strain>
    </source>
</reference>
<dbReference type="Gene3D" id="3.20.20.450">
    <property type="entry name" value="EAL domain"/>
    <property type="match status" value="1"/>
</dbReference>